<dbReference type="InterPro" id="IPR036388">
    <property type="entry name" value="WH-like_DNA-bd_sf"/>
</dbReference>
<dbReference type="AlphaFoldDB" id="A0A4S4FUR4"/>
<dbReference type="InterPro" id="IPR005149">
    <property type="entry name" value="Tscrpt_reg_PadR_N"/>
</dbReference>
<sequence length="197" mass="22178">MAELTPLGLAALALLAERPMHPYEMYQTLVHRREDRNVKVRPGSLYHAVDRLSRTGLVDAVGVDRGGNRPERTSYAITDAGRAALHARVAFMLATPAEEFPEFRHAIAEAHNLPIDEVAALIRSRLSVMHDHLHDLEVARSVVASKGIPHRFWLDLSYQISLLHADIAWLEEHITRIEAGDISWTDSIPEHLTEKNH</sequence>
<dbReference type="OrthoDB" id="8443918at2"/>
<reference evidence="2 3" key="1">
    <citation type="submission" date="2019-04" db="EMBL/GenBank/DDBJ databases">
        <authorList>
            <person name="Jiang L."/>
        </authorList>
    </citation>
    <scope>NUCLEOTIDE SEQUENCE [LARGE SCALE GENOMIC DNA]</scope>
    <source>
        <strain evidence="2 3">YIM 131861</strain>
    </source>
</reference>
<dbReference type="RefSeq" id="WP_136423992.1">
    <property type="nucleotide sequence ID" value="NZ_SSSN01000005.1"/>
</dbReference>
<feature type="domain" description="Transcription regulator PadR N-terminal" evidence="1">
    <location>
        <begin position="12"/>
        <end position="86"/>
    </location>
</feature>
<protein>
    <submittedName>
        <fullName evidence="2">PadR family transcriptional regulator</fullName>
    </submittedName>
</protein>
<dbReference type="Proteomes" id="UP000307380">
    <property type="component" value="Unassembled WGS sequence"/>
</dbReference>
<dbReference type="InterPro" id="IPR036390">
    <property type="entry name" value="WH_DNA-bd_sf"/>
</dbReference>
<keyword evidence="3" id="KW-1185">Reference proteome</keyword>
<dbReference type="PANTHER" id="PTHR33169:SF27">
    <property type="entry name" value="TRANSCRIPTIONAL REGULATOR PADR FAMILY PROTEIN"/>
    <property type="match status" value="1"/>
</dbReference>
<dbReference type="SUPFAM" id="SSF46785">
    <property type="entry name" value="Winged helix' DNA-binding domain"/>
    <property type="match status" value="1"/>
</dbReference>
<gene>
    <name evidence="2" type="ORF">E6C70_07815</name>
</gene>
<comment type="caution">
    <text evidence="2">The sequence shown here is derived from an EMBL/GenBank/DDBJ whole genome shotgun (WGS) entry which is preliminary data.</text>
</comment>
<dbReference type="Pfam" id="PF03551">
    <property type="entry name" value="PadR"/>
    <property type="match status" value="1"/>
</dbReference>
<dbReference type="InterPro" id="IPR052509">
    <property type="entry name" value="Metal_resp_DNA-bind_regulator"/>
</dbReference>
<dbReference type="Gene3D" id="1.10.10.10">
    <property type="entry name" value="Winged helix-like DNA-binding domain superfamily/Winged helix DNA-binding domain"/>
    <property type="match status" value="1"/>
</dbReference>
<dbReference type="PANTHER" id="PTHR33169">
    <property type="entry name" value="PADR-FAMILY TRANSCRIPTIONAL REGULATOR"/>
    <property type="match status" value="1"/>
</dbReference>
<evidence type="ECO:0000313" key="3">
    <source>
        <dbReference type="Proteomes" id="UP000307380"/>
    </source>
</evidence>
<evidence type="ECO:0000313" key="2">
    <source>
        <dbReference type="EMBL" id="THG34194.1"/>
    </source>
</evidence>
<evidence type="ECO:0000259" key="1">
    <source>
        <dbReference type="Pfam" id="PF03551"/>
    </source>
</evidence>
<dbReference type="EMBL" id="SSSN01000005">
    <property type="protein sequence ID" value="THG34194.1"/>
    <property type="molecule type" value="Genomic_DNA"/>
</dbReference>
<accession>A0A4S4FUR4</accession>
<proteinExistence type="predicted"/>
<name>A0A4S4FUR4_9MICO</name>
<organism evidence="2 3">
    <name type="scientific">Orlajensenia flava</name>
    <dbReference type="NCBI Taxonomy" id="2565934"/>
    <lineage>
        <taxon>Bacteria</taxon>
        <taxon>Bacillati</taxon>
        <taxon>Actinomycetota</taxon>
        <taxon>Actinomycetes</taxon>
        <taxon>Micrococcales</taxon>
        <taxon>Microbacteriaceae</taxon>
        <taxon>Orlajensenia</taxon>
    </lineage>
</organism>